<accession>A0AAD6WAW8</accession>
<dbReference type="CDD" id="cd04038">
    <property type="entry name" value="C2_ArfGAP"/>
    <property type="match status" value="1"/>
</dbReference>
<dbReference type="SUPFAM" id="SSF90123">
    <property type="entry name" value="ABC transporter transmembrane region"/>
    <property type="match status" value="2"/>
</dbReference>
<evidence type="ECO:0000256" key="4">
    <source>
        <dbReference type="ARBA" id="ARBA00022448"/>
    </source>
</evidence>
<feature type="transmembrane region" description="Helical" evidence="18">
    <location>
        <begin position="880"/>
        <end position="901"/>
    </location>
</feature>
<evidence type="ECO:0000256" key="6">
    <source>
        <dbReference type="ARBA" id="ARBA00022692"/>
    </source>
</evidence>
<feature type="transmembrane region" description="Helical" evidence="18">
    <location>
        <begin position="333"/>
        <end position="351"/>
    </location>
</feature>
<dbReference type="Proteomes" id="UP001164929">
    <property type="component" value="Chromosome 3"/>
</dbReference>
<dbReference type="PROSITE" id="PS50115">
    <property type="entry name" value="ARFGAP"/>
    <property type="match status" value="1"/>
</dbReference>
<keyword evidence="9 16" id="KW-0863">Zinc-finger</keyword>
<dbReference type="SUPFAM" id="SSF49562">
    <property type="entry name" value="C2 domain (Calcium/lipid-binding domain, CaLB)"/>
    <property type="match status" value="1"/>
</dbReference>
<dbReference type="Gene3D" id="2.60.40.150">
    <property type="entry name" value="C2 domain"/>
    <property type="match status" value="1"/>
</dbReference>
<evidence type="ECO:0000256" key="5">
    <source>
        <dbReference type="ARBA" id="ARBA00022468"/>
    </source>
</evidence>
<dbReference type="Pfam" id="PF00664">
    <property type="entry name" value="ABC_membrane"/>
    <property type="match status" value="2"/>
</dbReference>
<dbReference type="InterPro" id="IPR003593">
    <property type="entry name" value="AAA+_ATPase"/>
</dbReference>
<feature type="transmembrane region" description="Helical" evidence="18">
    <location>
        <begin position="67"/>
        <end position="88"/>
    </location>
</feature>
<dbReference type="InterPro" id="IPR000008">
    <property type="entry name" value="C2_dom"/>
</dbReference>
<feature type="transmembrane region" description="Helical" evidence="18">
    <location>
        <begin position="857"/>
        <end position="873"/>
    </location>
</feature>
<gene>
    <name evidence="23" type="ORF">NC653_009762</name>
</gene>
<feature type="transmembrane region" description="Helical" evidence="18">
    <location>
        <begin position="15"/>
        <end position="38"/>
    </location>
</feature>
<evidence type="ECO:0000256" key="13">
    <source>
        <dbReference type="ARBA" id="ARBA00022989"/>
    </source>
</evidence>
<proteinExistence type="inferred from homology"/>
<evidence type="ECO:0000256" key="11">
    <source>
        <dbReference type="ARBA" id="ARBA00022837"/>
    </source>
</evidence>
<dbReference type="Gene3D" id="1.20.1560.10">
    <property type="entry name" value="ABC transporter type 1, transmembrane domain"/>
    <property type="match status" value="2"/>
</dbReference>
<feature type="transmembrane region" description="Helical" evidence="18">
    <location>
        <begin position="435"/>
        <end position="454"/>
    </location>
</feature>
<dbReference type="InterPro" id="IPR038508">
    <property type="entry name" value="ArfGAP_dom_sf"/>
</dbReference>
<sequence length="1646" mass="184049">MHAPGSNIDFLLKSIFIRGFCGSLHLVLLLALSVAYVCKKLSRKGDREGSKEMLNIKRRFMWYKRTLVCCLGVSVFNFILCLLSYFYLYGNVWSDGEAMTLLDLGLRTLSWGALAVYLHTQFLNSGEKMFPLLLRVWWGFYLAISCYCFFVDVFLHHKHVSLEIEWYLVSDVVSVFTGLFLCYVGFLRSDIQDVLEEPLLNGDSSSINNLENRGADTVTPFGNAGLFSILTFSWMNSLIAAGNKKTLDLEDVPQLHGVDSVVGAFPVFKNKLESDCGRVTRFKFAKALFLLVWKEILWTALLALIGTLGSYVGPYLIDVFVQCLDGRGEFKNQGYILASAFVVAKLVECLAQKHLRFRLQQIGTRLRAVTATMIYNKSLTISCHSKQGHSSGQIINIMTIDANRLGIFSWYMHDPWLVILQVCLALLILYRNLGLGSVAGFVATVIVMSLNYPFGRLEEKFQDKLMESKDKRMKATTEILRNIRILKLQGWEMKFLSKILELRKVETRWLKKYLYTSVVITVVAWVTPTVVAVATFGTCMLMGVPLDSGKVLSALATFEILQSPIYNLPSTVSMLIQTKVSLDRISSFLCLDDLQPDAIEKLPVGSSDKAIEIVDGNFSWDLSSPCATLKDINFKVLNGLKVAVCGTVGSGKSSLLSSILGELPKISGTLKLCGTKAYVAQSPWILSGKIEENILFGKEMDRERYEKVLEACSLKKDLEILSFGDQTVIGFYRSKCNRDGNSIYSWGTCHPSNHASGNYSSDVSSGMTSFYGFHPRDCCLCLQYYIPSARELSRLIGVCNAPVIQNFAETISGATTIRSFDQESRFQEINMKLTDAYSRPKFHNSAAMQWLCFRMDMFSSITFAFCLFLLVSFPERINPAIAGLAVTYALGLYMAQFVLIWCFCNCENKLISVEIILQYISIPAEPPLVIEANRPDHSWPSQGEVDIDNLQVRYAPHMPLVLRGLSCTFPGGKKTGIVGRTGSGKSTLIQALFRTVEPAACQIMIDSIDISLIGLHDLRSRLSIIPQDPTMFEGTVRSNLDPLEEYTDEQIWEVLDKCQLGDEVRKKERKLDSTVIENGENWSMGQRQLICLGRVLLKKSKVLVLDEATASVDTATDNLIQQTLRQHFSDCTVITIAHRITSVLDSDMVLLLSHEKGIFFGYDEIIAAIHVISVSIVWRMETLISHKNSEGLVPCLHDLLHSDEQSCSSCKEEQKFSGSLPCPDDLLHSNKQSDSNGRDRHKSTGSASWLDNLLNSDEQSCSSKKDQRKHSGSAPCLDDLLHSGRRSCRGSRDPQKSSGPQKRLEQLLSQSGNKICADCGSPDPKWVSISFGVFICIKCSGVHRSLGVHLTKVLSIKLDEWTDEQVNTLIDLGGNTAANKKYEAFIPDDYQKPKSDASIEERSDFIRRKYEQKQFSNCDGHMSCPFPGPRSTLSSSCSSHCSPQDKKQYEKQATRHRIGNAFRNSWGRKDTEYKNNKKSNSLAAMVEFVGLIKVNVVKGTNLAVRDVLTSDPYVVLTLGQQSVRTRVIKNNLNPIWNESLMLSIPEQIPPLKVLVYDKDKFTTDDFMGEAEIDIQPLVSAAKAYENSTITESMQLGKWIAGQDNTLVKDGIISLADGKVKQEISLKLKNVERGVLDIELECVPLTQ</sequence>
<dbReference type="Gene3D" id="1.10.220.150">
    <property type="entry name" value="Arf GTPase activating protein"/>
    <property type="match status" value="1"/>
</dbReference>
<feature type="domain" description="C2" evidence="19">
    <location>
        <begin position="1473"/>
        <end position="1588"/>
    </location>
</feature>
<dbReference type="Pfam" id="PF01412">
    <property type="entry name" value="ArfGap"/>
    <property type="match status" value="1"/>
</dbReference>
<feature type="domain" description="Arf-GAP" evidence="20">
    <location>
        <begin position="1301"/>
        <end position="1423"/>
    </location>
</feature>
<dbReference type="PROSITE" id="PS50929">
    <property type="entry name" value="ABC_TM1F"/>
    <property type="match status" value="2"/>
</dbReference>
<evidence type="ECO:0000259" key="19">
    <source>
        <dbReference type="PROSITE" id="PS50004"/>
    </source>
</evidence>
<evidence type="ECO:0000256" key="1">
    <source>
        <dbReference type="ARBA" id="ARBA00004141"/>
    </source>
</evidence>
<dbReference type="Pfam" id="PF00168">
    <property type="entry name" value="C2"/>
    <property type="match status" value="1"/>
</dbReference>
<dbReference type="InterPro" id="IPR036640">
    <property type="entry name" value="ABC1_TM_sf"/>
</dbReference>
<dbReference type="InterPro" id="IPR050173">
    <property type="entry name" value="ABC_transporter_C-like"/>
</dbReference>
<dbReference type="PANTHER" id="PTHR24223">
    <property type="entry name" value="ATP-BINDING CASSETTE SUB-FAMILY C"/>
    <property type="match status" value="1"/>
</dbReference>
<evidence type="ECO:0000256" key="14">
    <source>
        <dbReference type="ARBA" id="ARBA00023136"/>
    </source>
</evidence>
<comment type="similarity">
    <text evidence="2">Belongs to the ABC transporter superfamily. ABCC family. Conjugate transporter (TC 3.A.1.208) subfamily.</text>
</comment>
<dbReference type="SMART" id="SM00239">
    <property type="entry name" value="C2"/>
    <property type="match status" value="1"/>
</dbReference>
<dbReference type="InterPro" id="IPR003439">
    <property type="entry name" value="ABC_transporter-like_ATP-bd"/>
</dbReference>
<feature type="domain" description="ABC transporter" evidence="21">
    <location>
        <begin position="611"/>
        <end position="816"/>
    </location>
</feature>
<dbReference type="PROSITE" id="PS50893">
    <property type="entry name" value="ABC_TRANSPORTER_2"/>
    <property type="match status" value="2"/>
</dbReference>
<comment type="caution">
    <text evidence="23">The sequence shown here is derived from an EMBL/GenBank/DDBJ whole genome shotgun (WGS) entry which is preliminary data.</text>
</comment>
<dbReference type="InterPro" id="IPR001164">
    <property type="entry name" value="ArfGAP_dom"/>
</dbReference>
<keyword evidence="7" id="KW-0479">Metal-binding</keyword>
<dbReference type="SUPFAM" id="SSF52540">
    <property type="entry name" value="P-loop containing nucleoside triphosphate hydrolases"/>
    <property type="match status" value="2"/>
</dbReference>
<keyword evidence="11" id="KW-0106">Calcium</keyword>
<feature type="transmembrane region" description="Helical" evidence="18">
    <location>
        <begin position="132"/>
        <end position="154"/>
    </location>
</feature>
<dbReference type="SUPFAM" id="SSF57863">
    <property type="entry name" value="ArfGap/RecO-like zinc finger"/>
    <property type="match status" value="1"/>
</dbReference>
<dbReference type="FunFam" id="1.10.220.150:FF:000009">
    <property type="entry name" value="stromal membrane-associated protein 1 isoform X1"/>
    <property type="match status" value="1"/>
</dbReference>
<keyword evidence="6 18" id="KW-0812">Transmembrane</keyword>
<evidence type="ECO:0000313" key="23">
    <source>
        <dbReference type="EMBL" id="KAJ7005046.1"/>
    </source>
</evidence>
<evidence type="ECO:0000259" key="22">
    <source>
        <dbReference type="PROSITE" id="PS50929"/>
    </source>
</evidence>
<dbReference type="GO" id="GO:0008270">
    <property type="term" value="F:zinc ion binding"/>
    <property type="evidence" value="ECO:0007669"/>
    <property type="project" value="UniProtKB-KW"/>
</dbReference>
<dbReference type="EC" id="7.6.2.2" evidence="3"/>
<evidence type="ECO:0000256" key="2">
    <source>
        <dbReference type="ARBA" id="ARBA00009726"/>
    </source>
</evidence>
<keyword evidence="13 18" id="KW-1133">Transmembrane helix</keyword>
<feature type="transmembrane region" description="Helical" evidence="18">
    <location>
        <begin position="408"/>
        <end position="429"/>
    </location>
</feature>
<dbReference type="InterPro" id="IPR027417">
    <property type="entry name" value="P-loop_NTPase"/>
</dbReference>
<dbReference type="GO" id="GO:0016020">
    <property type="term" value="C:membrane"/>
    <property type="evidence" value="ECO:0007669"/>
    <property type="project" value="UniProtKB-SubCell"/>
</dbReference>
<dbReference type="GO" id="GO:0005524">
    <property type="term" value="F:ATP binding"/>
    <property type="evidence" value="ECO:0007669"/>
    <property type="project" value="UniProtKB-KW"/>
</dbReference>
<dbReference type="SMART" id="SM00382">
    <property type="entry name" value="AAA"/>
    <property type="match status" value="2"/>
</dbReference>
<keyword evidence="5" id="KW-0343">GTPase activation</keyword>
<dbReference type="SMART" id="SM00105">
    <property type="entry name" value="ArfGap"/>
    <property type="match status" value="1"/>
</dbReference>
<feature type="transmembrane region" description="Helical" evidence="18">
    <location>
        <begin position="100"/>
        <end position="120"/>
    </location>
</feature>
<evidence type="ECO:0000256" key="9">
    <source>
        <dbReference type="ARBA" id="ARBA00022771"/>
    </source>
</evidence>
<dbReference type="InterPro" id="IPR011527">
    <property type="entry name" value="ABC1_TM_dom"/>
</dbReference>
<evidence type="ECO:0000256" key="15">
    <source>
        <dbReference type="ARBA" id="ARBA00034018"/>
    </source>
</evidence>
<dbReference type="GO" id="GO:0008559">
    <property type="term" value="F:ABC-type xenobiotic transporter activity"/>
    <property type="evidence" value="ECO:0007669"/>
    <property type="project" value="UniProtKB-EC"/>
</dbReference>
<dbReference type="FunFam" id="2.60.40.150:FF:000190">
    <property type="entry name" value="ADP-ribosylation factor GTPase-activating protein AGD12"/>
    <property type="match status" value="1"/>
</dbReference>
<evidence type="ECO:0000259" key="20">
    <source>
        <dbReference type="PROSITE" id="PS50115"/>
    </source>
</evidence>
<keyword evidence="10" id="KW-0862">Zinc</keyword>
<dbReference type="CDD" id="cd18579">
    <property type="entry name" value="ABC_6TM_ABCC_D1"/>
    <property type="match status" value="1"/>
</dbReference>
<feature type="domain" description="ABC transporter" evidence="21">
    <location>
        <begin position="945"/>
        <end position="1196"/>
    </location>
</feature>
<keyword evidence="24" id="KW-1185">Reference proteome</keyword>
<dbReference type="CDD" id="cd03244">
    <property type="entry name" value="ABCC_MRP_domain2"/>
    <property type="match status" value="1"/>
</dbReference>
<keyword evidence="12" id="KW-0067">ATP-binding</keyword>
<evidence type="ECO:0000256" key="18">
    <source>
        <dbReference type="SAM" id="Phobius"/>
    </source>
</evidence>
<keyword evidence="8" id="KW-0547">Nucleotide-binding</keyword>
<dbReference type="FunFam" id="3.40.50.300:FF:000169">
    <property type="entry name" value="ABC transporter C family member 3"/>
    <property type="match status" value="1"/>
</dbReference>
<organism evidence="23 24">
    <name type="scientific">Populus alba x Populus x berolinensis</name>
    <dbReference type="NCBI Taxonomy" id="444605"/>
    <lineage>
        <taxon>Eukaryota</taxon>
        <taxon>Viridiplantae</taxon>
        <taxon>Streptophyta</taxon>
        <taxon>Embryophyta</taxon>
        <taxon>Tracheophyta</taxon>
        <taxon>Spermatophyta</taxon>
        <taxon>Magnoliopsida</taxon>
        <taxon>eudicotyledons</taxon>
        <taxon>Gunneridae</taxon>
        <taxon>Pentapetalae</taxon>
        <taxon>rosids</taxon>
        <taxon>fabids</taxon>
        <taxon>Malpighiales</taxon>
        <taxon>Salicaceae</taxon>
        <taxon>Saliceae</taxon>
        <taxon>Populus</taxon>
    </lineage>
</organism>
<dbReference type="PRINTS" id="PR00405">
    <property type="entry name" value="REVINTRACTNG"/>
</dbReference>
<keyword evidence="4" id="KW-0813">Transport</keyword>
<dbReference type="FunFam" id="1.20.1560.10:FF:000003">
    <property type="entry name" value="ABC transporter C family member 10"/>
    <property type="match status" value="1"/>
</dbReference>
<dbReference type="InterPro" id="IPR044746">
    <property type="entry name" value="ABCC_6TM_D1"/>
</dbReference>
<evidence type="ECO:0000256" key="17">
    <source>
        <dbReference type="SAM" id="MobiDB-lite"/>
    </source>
</evidence>
<dbReference type="Pfam" id="PF00005">
    <property type="entry name" value="ABC_tran"/>
    <property type="match status" value="2"/>
</dbReference>
<feature type="region of interest" description="Disordered" evidence="17">
    <location>
        <begin position="1260"/>
        <end position="1304"/>
    </location>
</feature>
<name>A0AAD6WAW8_9ROSI</name>
<feature type="transmembrane region" description="Helical" evidence="18">
    <location>
        <begin position="288"/>
        <end position="313"/>
    </location>
</feature>
<dbReference type="InterPro" id="IPR037278">
    <property type="entry name" value="ARFGAP/RecO"/>
</dbReference>
<evidence type="ECO:0000256" key="7">
    <source>
        <dbReference type="ARBA" id="ARBA00022723"/>
    </source>
</evidence>
<dbReference type="EMBL" id="JAQIZT010000003">
    <property type="protein sequence ID" value="KAJ7005046.1"/>
    <property type="molecule type" value="Genomic_DNA"/>
</dbReference>
<dbReference type="GO" id="GO:0005096">
    <property type="term" value="F:GTPase activator activity"/>
    <property type="evidence" value="ECO:0007669"/>
    <property type="project" value="UniProtKB-KW"/>
</dbReference>
<evidence type="ECO:0000256" key="8">
    <source>
        <dbReference type="ARBA" id="ARBA00022741"/>
    </source>
</evidence>
<comment type="catalytic activity">
    <reaction evidence="15">
        <text>ATP + H2O + xenobioticSide 1 = ADP + phosphate + xenobioticSide 2.</text>
        <dbReference type="EC" id="7.6.2.2"/>
    </reaction>
</comment>
<evidence type="ECO:0000256" key="10">
    <source>
        <dbReference type="ARBA" id="ARBA00022833"/>
    </source>
</evidence>
<dbReference type="GO" id="GO:0016887">
    <property type="term" value="F:ATP hydrolysis activity"/>
    <property type="evidence" value="ECO:0007669"/>
    <property type="project" value="InterPro"/>
</dbReference>
<protein>
    <recommendedName>
        <fullName evidence="3">ABC-type xenobiotic transporter</fullName>
        <ecNumber evidence="3">7.6.2.2</ecNumber>
    </recommendedName>
</protein>
<keyword evidence="14 18" id="KW-0472">Membrane</keyword>
<comment type="subcellular location">
    <subcellularLocation>
        <location evidence="1">Membrane</location>
        <topology evidence="1">Multi-pass membrane protein</topology>
    </subcellularLocation>
</comment>
<dbReference type="PANTHER" id="PTHR24223:SF181">
    <property type="entry name" value="ABC TRANSPORTER C FAMILY MEMBER 3"/>
    <property type="match status" value="1"/>
</dbReference>
<dbReference type="InterPro" id="IPR035892">
    <property type="entry name" value="C2_domain_sf"/>
</dbReference>
<feature type="transmembrane region" description="Helical" evidence="18">
    <location>
        <begin position="166"/>
        <end position="186"/>
    </location>
</feature>
<evidence type="ECO:0000256" key="12">
    <source>
        <dbReference type="ARBA" id="ARBA00022840"/>
    </source>
</evidence>
<reference evidence="23" key="1">
    <citation type="journal article" date="2023" name="Mol. Ecol. Resour.">
        <title>Chromosome-level genome assembly of a triploid poplar Populus alba 'Berolinensis'.</title>
        <authorList>
            <person name="Chen S."/>
            <person name="Yu Y."/>
            <person name="Wang X."/>
            <person name="Wang S."/>
            <person name="Zhang T."/>
            <person name="Zhou Y."/>
            <person name="He R."/>
            <person name="Meng N."/>
            <person name="Wang Y."/>
            <person name="Liu W."/>
            <person name="Liu Z."/>
            <person name="Liu J."/>
            <person name="Guo Q."/>
            <person name="Huang H."/>
            <person name="Sederoff R.R."/>
            <person name="Wang G."/>
            <person name="Qu G."/>
            <person name="Chen S."/>
        </authorList>
    </citation>
    <scope>NUCLEOTIDE SEQUENCE</scope>
    <source>
        <strain evidence="23">SC-2020</strain>
    </source>
</reference>
<feature type="domain" description="ABC transmembrane type-1" evidence="22">
    <location>
        <begin position="297"/>
        <end position="577"/>
    </location>
</feature>
<dbReference type="Gene3D" id="3.40.50.300">
    <property type="entry name" value="P-loop containing nucleotide triphosphate hydrolases"/>
    <property type="match status" value="2"/>
</dbReference>
<evidence type="ECO:0000259" key="21">
    <source>
        <dbReference type="PROSITE" id="PS50893"/>
    </source>
</evidence>
<feature type="region of interest" description="Disordered" evidence="17">
    <location>
        <begin position="1221"/>
        <end position="1248"/>
    </location>
</feature>
<feature type="transmembrane region" description="Helical" evidence="18">
    <location>
        <begin position="513"/>
        <end position="536"/>
    </location>
</feature>
<dbReference type="PROSITE" id="PS50004">
    <property type="entry name" value="C2"/>
    <property type="match status" value="1"/>
</dbReference>
<feature type="domain" description="ABC transmembrane type-1" evidence="22">
    <location>
        <begin position="780"/>
        <end position="908"/>
    </location>
</feature>
<evidence type="ECO:0000313" key="24">
    <source>
        <dbReference type="Proteomes" id="UP001164929"/>
    </source>
</evidence>
<dbReference type="CDD" id="cd08204">
    <property type="entry name" value="ArfGap"/>
    <property type="match status" value="1"/>
</dbReference>
<evidence type="ECO:0000256" key="16">
    <source>
        <dbReference type="PROSITE-ProRule" id="PRU00288"/>
    </source>
</evidence>
<evidence type="ECO:0000256" key="3">
    <source>
        <dbReference type="ARBA" id="ARBA00012191"/>
    </source>
</evidence>